<dbReference type="InterPro" id="IPR011990">
    <property type="entry name" value="TPR-like_helical_dom_sf"/>
</dbReference>
<dbReference type="SUPFAM" id="SSF48452">
    <property type="entry name" value="TPR-like"/>
    <property type="match status" value="1"/>
</dbReference>
<dbReference type="AlphaFoldDB" id="A0AAJ2DLD1"/>
<dbReference type="Gene3D" id="1.25.40.10">
    <property type="entry name" value="Tetratricopeptide repeat domain"/>
    <property type="match status" value="1"/>
</dbReference>
<protein>
    <submittedName>
        <fullName evidence="1">Uncharacterized protein</fullName>
    </submittedName>
</protein>
<sequence>MNVQMKGSEQVTKLLNDWYQSMLSQQNIQATKLKQEIEDRLSNIKEDEHLSLYYSLLDFRYKVLTDGLNITKGSFDKINSFKIPNNSFLSYYYHFFKAVHSTILADYNEAREHFEKAEKLLMYVVSNELEEAEFNYRLASFYYQVYKPLLAIDHIRMAKDIFSKHVGYEINVALCDNIFGLSCIDLRQFEQTEESFNTAIDSLNKKNEKTLLLRVRNNIGLMYANQNLSSLAIRHLSEVTENMPNHFKALYLQADENIKLGETETASQLIEKGLNICNELENKEYQYRFKILEKLNKSSDTLELETAILAGFSYFRKEELWDCIEEYTERLANKFYAEENHLKSSKYFYMSNEARKKLLAKGALK</sequence>
<evidence type="ECO:0000313" key="2">
    <source>
        <dbReference type="EMBL" id="PHE96283.1"/>
    </source>
</evidence>
<accession>A0AAJ2DLD1</accession>
<dbReference type="SMART" id="SM00028">
    <property type="entry name" value="TPR"/>
    <property type="match status" value="4"/>
</dbReference>
<dbReference type="Proteomes" id="UP001248134">
    <property type="component" value="Unassembled WGS sequence"/>
</dbReference>
<reference evidence="2 3" key="1">
    <citation type="submission" date="2017-09" db="EMBL/GenBank/DDBJ databases">
        <title>Large-scale bioinformatics analysis of Bacillus genomes uncovers conserved roles of natural products in bacterial physiology.</title>
        <authorList>
            <consortium name="Agbiome Team Llc"/>
            <person name="Bleich R.M."/>
            <person name="Grubbs K.J."/>
            <person name="Santa Maria K.C."/>
            <person name="Allen S.E."/>
            <person name="Farag S."/>
            <person name="Shank E.A."/>
            <person name="Bowers A."/>
        </authorList>
    </citation>
    <scope>NUCLEOTIDE SEQUENCE [LARGE SCALE GENOMIC DNA]</scope>
    <source>
        <strain evidence="2 3">AFS037265</strain>
    </source>
</reference>
<dbReference type="EMBL" id="VLYX01000009">
    <property type="protein sequence ID" value="MDR4326561.1"/>
    <property type="molecule type" value="Genomic_DNA"/>
</dbReference>
<evidence type="ECO:0000313" key="3">
    <source>
        <dbReference type="Proteomes" id="UP000221918"/>
    </source>
</evidence>
<dbReference type="Proteomes" id="UP000221918">
    <property type="component" value="Unassembled WGS sequence"/>
</dbReference>
<proteinExistence type="predicted"/>
<reference evidence="1" key="2">
    <citation type="submission" date="2019-07" db="EMBL/GenBank/DDBJ databases">
        <title>Phylogenomic Reclassification of ATCC Bacillus Strains and Various Taxa within the Genus Bacillus.</title>
        <authorList>
            <person name="Riojas M.A."/>
            <person name="Frank A.M."/>
            <person name="Fenn S.L."/>
            <person name="King S.P."/>
            <person name="Brower S.M."/>
            <person name="Hazbon M.H."/>
        </authorList>
    </citation>
    <scope>NUCLEOTIDE SEQUENCE</scope>
    <source>
        <strain evidence="1">NR-12239</strain>
    </source>
</reference>
<gene>
    <name evidence="2" type="ORF">COF81_13580</name>
    <name evidence="1" type="ORF">FOS08_11630</name>
</gene>
<organism evidence="1 4">
    <name type="scientific">Bacillus pseudomycoides</name>
    <dbReference type="NCBI Taxonomy" id="64104"/>
    <lineage>
        <taxon>Bacteria</taxon>
        <taxon>Bacillati</taxon>
        <taxon>Bacillota</taxon>
        <taxon>Bacilli</taxon>
        <taxon>Bacillales</taxon>
        <taxon>Bacillaceae</taxon>
        <taxon>Bacillus</taxon>
        <taxon>Bacillus cereus group</taxon>
    </lineage>
</organism>
<dbReference type="EMBL" id="NUTL01000054">
    <property type="protein sequence ID" value="PHE96283.1"/>
    <property type="molecule type" value="Genomic_DNA"/>
</dbReference>
<comment type="caution">
    <text evidence="1">The sequence shown here is derived from an EMBL/GenBank/DDBJ whole genome shotgun (WGS) entry which is preliminary data.</text>
</comment>
<evidence type="ECO:0000313" key="1">
    <source>
        <dbReference type="EMBL" id="MDR4326561.1"/>
    </source>
</evidence>
<name>A0AAJ2DLD1_9BACI</name>
<evidence type="ECO:0000313" key="4">
    <source>
        <dbReference type="Proteomes" id="UP001248134"/>
    </source>
</evidence>
<dbReference type="InterPro" id="IPR019734">
    <property type="entry name" value="TPR_rpt"/>
</dbReference>
<dbReference type="RefSeq" id="WP_033797224.1">
    <property type="nucleotide sequence ID" value="NZ_JARLXF010000002.1"/>
</dbReference>
<dbReference type="Pfam" id="PF18801">
    <property type="entry name" value="RapH_N"/>
    <property type="match status" value="1"/>
</dbReference>